<feature type="binding site" evidence="9">
    <location>
        <position position="50"/>
    </location>
    <ligand>
        <name>UDP-alpha-D-glucose</name>
        <dbReference type="ChEBI" id="CHEBI:58885"/>
    </ligand>
</feature>
<dbReference type="PANTHER" id="PTHR13301">
    <property type="entry name" value="X-BOX TRANSCRIPTION FACTOR-RELATED"/>
    <property type="match status" value="1"/>
</dbReference>
<evidence type="ECO:0000256" key="12">
    <source>
        <dbReference type="SAM" id="Phobius"/>
    </source>
</evidence>
<feature type="binding site" evidence="10">
    <location>
        <position position="243"/>
    </location>
    <ligand>
        <name>Mn(2+)</name>
        <dbReference type="ChEBI" id="CHEBI:29035"/>
    </ligand>
</feature>
<dbReference type="GO" id="GO:0071555">
    <property type="term" value="P:cell wall organization"/>
    <property type="evidence" value="ECO:0007669"/>
    <property type="project" value="UniProtKB-KW"/>
</dbReference>
<evidence type="ECO:0000256" key="8">
    <source>
        <dbReference type="PIRSR" id="PIRSR605150-1"/>
    </source>
</evidence>
<dbReference type="GO" id="GO:0012505">
    <property type="term" value="C:endomembrane system"/>
    <property type="evidence" value="ECO:0007669"/>
    <property type="project" value="UniProtKB-SubCell"/>
</dbReference>
<evidence type="ECO:0000256" key="11">
    <source>
        <dbReference type="SAM" id="MobiDB-lite"/>
    </source>
</evidence>
<evidence type="ECO:0000256" key="2">
    <source>
        <dbReference type="ARBA" id="ARBA00022676"/>
    </source>
</evidence>
<gene>
    <name evidence="13" type="ORF">ZEAMMB73_Zm00001d012744</name>
</gene>
<feature type="transmembrane region" description="Helical" evidence="12">
    <location>
        <begin position="576"/>
        <end position="595"/>
    </location>
</feature>
<evidence type="ECO:0000313" key="13">
    <source>
        <dbReference type="EMBL" id="AQL00469.1"/>
    </source>
</evidence>
<reference evidence="13" key="1">
    <citation type="submission" date="2015-12" db="EMBL/GenBank/DDBJ databases">
        <title>Update maize B73 reference genome by single molecule sequencing technologies.</title>
        <authorList>
            <consortium name="Maize Genome Sequencing Project"/>
            <person name="Ware D."/>
        </authorList>
    </citation>
    <scope>NUCLEOTIDE SEQUENCE</scope>
    <source>
        <tissue evidence="13">Seedling</tissue>
    </source>
</reference>
<evidence type="ECO:0000256" key="1">
    <source>
        <dbReference type="ARBA" id="ARBA00004127"/>
    </source>
</evidence>
<evidence type="ECO:0000256" key="9">
    <source>
        <dbReference type="PIRSR" id="PIRSR605150-2"/>
    </source>
</evidence>
<evidence type="ECO:0000256" key="4">
    <source>
        <dbReference type="ARBA" id="ARBA00022692"/>
    </source>
</evidence>
<dbReference type="SUPFAM" id="SSF53448">
    <property type="entry name" value="Nucleotide-diphospho-sugar transferases"/>
    <property type="match status" value="1"/>
</dbReference>
<feature type="binding site" evidence="10">
    <location>
        <position position="219"/>
    </location>
    <ligand>
        <name>Mn(2+)</name>
        <dbReference type="ChEBI" id="CHEBI:29035"/>
    </ligand>
</feature>
<proteinExistence type="predicted"/>
<feature type="active site" evidence="8">
    <location>
        <position position="430"/>
    </location>
</feature>
<dbReference type="InParanoid" id="A0A1D6GBL0"/>
<dbReference type="InterPro" id="IPR029044">
    <property type="entry name" value="Nucleotide-diphossugar_trans"/>
</dbReference>
<protein>
    <submittedName>
        <fullName evidence="13">Cellulose synthase A catalytic subunit 8 [UDP-forming]</fullName>
    </submittedName>
</protein>
<dbReference type="EMBL" id="CM000784">
    <property type="protein sequence ID" value="AQL00469.1"/>
    <property type="molecule type" value="Genomic_DNA"/>
</dbReference>
<evidence type="ECO:0000256" key="10">
    <source>
        <dbReference type="PIRSR" id="PIRSR605150-3"/>
    </source>
</evidence>
<organism evidence="13">
    <name type="scientific">Zea mays</name>
    <name type="common">Maize</name>
    <dbReference type="NCBI Taxonomy" id="4577"/>
    <lineage>
        <taxon>Eukaryota</taxon>
        <taxon>Viridiplantae</taxon>
        <taxon>Streptophyta</taxon>
        <taxon>Embryophyta</taxon>
        <taxon>Tracheophyta</taxon>
        <taxon>Spermatophyta</taxon>
        <taxon>Magnoliopsida</taxon>
        <taxon>Liliopsida</taxon>
        <taxon>Poales</taxon>
        <taxon>Poaceae</taxon>
        <taxon>PACMAD clade</taxon>
        <taxon>Panicoideae</taxon>
        <taxon>Andropogonodae</taxon>
        <taxon>Andropogoneae</taxon>
        <taxon>Tripsacinae</taxon>
        <taxon>Zea</taxon>
    </lineage>
</organism>
<dbReference type="InterPro" id="IPR005150">
    <property type="entry name" value="Cellulose_synth"/>
</dbReference>
<accession>A0A1D6GBL0</accession>
<keyword evidence="7" id="KW-0961">Cell wall biogenesis/degradation</keyword>
<dbReference type="GO" id="GO:0016760">
    <property type="term" value="F:cellulose synthase (UDP-forming) activity"/>
    <property type="evidence" value="ECO:0007669"/>
    <property type="project" value="InterPro"/>
</dbReference>
<keyword evidence="4 12" id="KW-0812">Transmembrane</keyword>
<comment type="subcellular location">
    <subcellularLocation>
        <location evidence="1">Endomembrane system</location>
        <topology evidence="1">Multi-pass membrane protein</topology>
    </subcellularLocation>
</comment>
<evidence type="ECO:0000256" key="5">
    <source>
        <dbReference type="ARBA" id="ARBA00022989"/>
    </source>
</evidence>
<feature type="transmembrane region" description="Helical" evidence="12">
    <location>
        <begin position="661"/>
        <end position="679"/>
    </location>
</feature>
<feature type="transmembrane region" description="Helical" evidence="12">
    <location>
        <begin position="508"/>
        <end position="530"/>
    </location>
</feature>
<keyword evidence="6 12" id="KW-0472">Membrane</keyword>
<dbReference type="OMA" id="EHELNED"/>
<evidence type="ECO:0000256" key="6">
    <source>
        <dbReference type="ARBA" id="ARBA00023136"/>
    </source>
</evidence>
<sequence>MWSRDAATADATRSGMGPAPAARAISPSFRSGGPTPTASHADLPLYVSDDGSAMLTFESLAETAEFARKWVPFCKKYTIEPRAPEFYFSQKIDYLKDKIHPSFVKERRAMKRDYEEYKVRINALVAKAQKTPDEGWIMQDGTPWPWNNPRDHPGMHDPGSFLLTSEISGCDICAHTEQLLYCMMVFLGETGARDFDGNELPRLVYVSREKRPGYQHHKKAGAMNALVRVSAVLTNAPYILNLDCDHYVNNSKAVREAMCFMMDPTVGRDVCYVQFPQRFDGIDRYANRNVVFFDALYGYGPPSLPALPKSTICSWCCCCCPKKKVERSEREIHRDSRREDLESAIFNLREIDNYDEYERSMLISQMSFEKSFGLSSVFIESTLMENGGVPESANPSTLIKEAIHVISCGYEEKTEWGKEIGWIYGSVTEDILTGFKMHCRGWRSIYCMPVRPAFKGSAPINLSDRLHQVLRWALGSVEIFFSRHCPLWYGYGGGRLRWLQRLSYINTIVYPFTSLPLVAYCCLPAICLLTGKFIIPTLSNAATIWFLGLFMSIIVTSVLELRWSGIGIEDWWRNEQFWVIGGVSAHLFAVFQGILKMIAGLDTNFTVTAKATDDTEFGELYVFKWTTVLIPPTSILVLNLVGVVAGFSAALNSGYESWGPLFGKVFFAMWVIMHLYPFLKGLMGRQNRTPTIVVLWSVLLASVFSLLWVKIDPFVGGTETGVNTNSCNTVIC</sequence>
<dbReference type="Gene3D" id="3.90.550.10">
    <property type="entry name" value="Spore Coat Polysaccharide Biosynthesis Protein SpsA, Chain A"/>
    <property type="match status" value="1"/>
</dbReference>
<dbReference type="GO" id="GO:0016020">
    <property type="term" value="C:membrane"/>
    <property type="evidence" value="ECO:0007669"/>
    <property type="project" value="InterPro"/>
</dbReference>
<feature type="transmembrane region" description="Helical" evidence="12">
    <location>
        <begin position="691"/>
        <end position="709"/>
    </location>
</feature>
<dbReference type="STRING" id="4577.A0A1D6GBL0"/>
<name>A0A1D6GBL0_MAIZE</name>
<keyword evidence="3" id="KW-0808">Transferase</keyword>
<feature type="binding site" evidence="9">
    <location>
        <position position="218"/>
    </location>
    <ligand>
        <name>UDP-alpha-D-glucose</name>
        <dbReference type="ChEBI" id="CHEBI:58885"/>
    </ligand>
</feature>
<keyword evidence="2" id="KW-0328">Glycosyltransferase</keyword>
<feature type="active site" evidence="8">
    <location>
        <position position="50"/>
    </location>
</feature>
<evidence type="ECO:0000256" key="7">
    <source>
        <dbReference type="ARBA" id="ARBA00023316"/>
    </source>
</evidence>
<dbReference type="AlphaFoldDB" id="A0A1D6GBL0"/>
<dbReference type="GO" id="GO:0071669">
    <property type="term" value="P:plant-type cell wall organization or biogenesis"/>
    <property type="evidence" value="ECO:0007669"/>
    <property type="project" value="UniProtKB-ARBA"/>
</dbReference>
<dbReference type="Pfam" id="PF03552">
    <property type="entry name" value="Cellulose_synt"/>
    <property type="match status" value="3"/>
</dbReference>
<keyword evidence="5 12" id="KW-1133">Transmembrane helix</keyword>
<dbReference type="SMR" id="A0A1D6GBL0"/>
<dbReference type="ExpressionAtlas" id="A0A1D6GBL0">
    <property type="expression patterns" value="baseline and differential"/>
</dbReference>
<dbReference type="GO" id="GO:0030244">
    <property type="term" value="P:cellulose biosynthetic process"/>
    <property type="evidence" value="ECO:0007669"/>
    <property type="project" value="InterPro"/>
</dbReference>
<evidence type="ECO:0000256" key="3">
    <source>
        <dbReference type="ARBA" id="ARBA00022679"/>
    </source>
</evidence>
<feature type="region of interest" description="Disordered" evidence="11">
    <location>
        <begin position="1"/>
        <end position="42"/>
    </location>
</feature>
<feature type="transmembrane region" description="Helical" evidence="12">
    <location>
        <begin position="542"/>
        <end position="564"/>
    </location>
</feature>